<comment type="caution">
    <text evidence="8">The sequence shown here is derived from an EMBL/GenBank/DDBJ whole genome shotgun (WGS) entry which is preliminary data.</text>
</comment>
<dbReference type="PROSITE" id="PS51257">
    <property type="entry name" value="PROKAR_LIPOPROTEIN"/>
    <property type="match status" value="1"/>
</dbReference>
<keyword evidence="4 6" id="KW-0472">Membrane</keyword>
<dbReference type="PANTHER" id="PTHR14255">
    <property type="entry name" value="CEREBLON"/>
    <property type="match status" value="1"/>
</dbReference>
<feature type="signal peptide" evidence="7">
    <location>
        <begin position="1"/>
        <end position="31"/>
    </location>
</feature>
<gene>
    <name evidence="8" type="ORF">FOZ60_000101</name>
</gene>
<dbReference type="GO" id="GO:0031464">
    <property type="term" value="C:Cul4A-RING E3 ubiquitin ligase complex"/>
    <property type="evidence" value="ECO:0007669"/>
    <property type="project" value="TreeGrafter"/>
</dbReference>
<dbReference type="PANTHER" id="PTHR14255:SF3">
    <property type="entry name" value="SULFITE EXPORTER TAUE_SAFE FAMILY PROTEIN 5-RELATED"/>
    <property type="match status" value="1"/>
</dbReference>
<evidence type="ECO:0000256" key="5">
    <source>
        <dbReference type="SAM" id="MobiDB-lite"/>
    </source>
</evidence>
<dbReference type="GO" id="GO:0016020">
    <property type="term" value="C:membrane"/>
    <property type="evidence" value="ECO:0007669"/>
    <property type="project" value="UniProtKB-SubCell"/>
</dbReference>
<feature type="transmembrane region" description="Helical" evidence="6">
    <location>
        <begin position="441"/>
        <end position="461"/>
    </location>
</feature>
<evidence type="ECO:0000313" key="8">
    <source>
        <dbReference type="EMBL" id="KAF4697757.1"/>
    </source>
</evidence>
<evidence type="ECO:0000256" key="4">
    <source>
        <dbReference type="ARBA" id="ARBA00023136"/>
    </source>
</evidence>
<proteinExistence type="predicted"/>
<dbReference type="OrthoDB" id="434519at2759"/>
<keyword evidence="2 6" id="KW-0812">Transmembrane</keyword>
<name>A0A7J6PPB8_PEROL</name>
<keyword evidence="7" id="KW-0732">Signal</keyword>
<evidence type="ECO:0000256" key="6">
    <source>
        <dbReference type="SAM" id="Phobius"/>
    </source>
</evidence>
<evidence type="ECO:0000256" key="2">
    <source>
        <dbReference type="ARBA" id="ARBA00022692"/>
    </source>
</evidence>
<protein>
    <recommendedName>
        <fullName evidence="10">Sulfite exporter TauE/SafE</fullName>
    </recommendedName>
</protein>
<feature type="transmembrane region" description="Helical" evidence="6">
    <location>
        <begin position="575"/>
        <end position="597"/>
    </location>
</feature>
<keyword evidence="3 6" id="KW-1133">Transmembrane helix</keyword>
<feature type="transmembrane region" description="Helical" evidence="6">
    <location>
        <begin position="490"/>
        <end position="514"/>
    </location>
</feature>
<evidence type="ECO:0000256" key="7">
    <source>
        <dbReference type="SAM" id="SignalP"/>
    </source>
</evidence>
<evidence type="ECO:0008006" key="10">
    <source>
        <dbReference type="Google" id="ProtNLM"/>
    </source>
</evidence>
<feature type="transmembrane region" description="Helical" evidence="6">
    <location>
        <begin position="302"/>
        <end position="322"/>
    </location>
</feature>
<evidence type="ECO:0000256" key="3">
    <source>
        <dbReference type="ARBA" id="ARBA00022989"/>
    </source>
</evidence>
<dbReference type="EMBL" id="JABANP010000001">
    <property type="protein sequence ID" value="KAF4697757.1"/>
    <property type="molecule type" value="Genomic_DNA"/>
</dbReference>
<accession>A0A7J6PPB8</accession>
<evidence type="ECO:0000313" key="9">
    <source>
        <dbReference type="Proteomes" id="UP000541610"/>
    </source>
</evidence>
<comment type="subcellular location">
    <subcellularLocation>
        <location evidence="1">Membrane</location>
        <topology evidence="1">Multi-pass membrane protein</topology>
    </subcellularLocation>
</comment>
<evidence type="ECO:0000256" key="1">
    <source>
        <dbReference type="ARBA" id="ARBA00004141"/>
    </source>
</evidence>
<feature type="transmembrane region" description="Helical" evidence="6">
    <location>
        <begin position="206"/>
        <end position="235"/>
    </location>
</feature>
<feature type="chain" id="PRO_5029730113" description="Sulfite exporter TauE/SafE" evidence="7">
    <location>
        <begin position="32"/>
        <end position="598"/>
    </location>
</feature>
<organism evidence="8 9">
    <name type="scientific">Perkinsus olseni</name>
    <name type="common">Perkinsus atlanticus</name>
    <dbReference type="NCBI Taxonomy" id="32597"/>
    <lineage>
        <taxon>Eukaryota</taxon>
        <taxon>Sar</taxon>
        <taxon>Alveolata</taxon>
        <taxon>Perkinsozoa</taxon>
        <taxon>Perkinsea</taxon>
        <taxon>Perkinsida</taxon>
        <taxon>Perkinsidae</taxon>
        <taxon>Perkinsus</taxon>
    </lineage>
</organism>
<feature type="transmembrane region" description="Helical" evidence="6">
    <location>
        <begin position="241"/>
        <end position="261"/>
    </location>
</feature>
<dbReference type="InterPro" id="IPR002781">
    <property type="entry name" value="TM_pro_TauE-like"/>
</dbReference>
<reference evidence="8 9" key="1">
    <citation type="submission" date="2020-04" db="EMBL/GenBank/DDBJ databases">
        <title>Perkinsus olseni comparative genomics.</title>
        <authorList>
            <person name="Bogema D.R."/>
        </authorList>
    </citation>
    <scope>NUCLEOTIDE SEQUENCE [LARGE SCALE GENOMIC DNA]</scope>
    <source>
        <strain evidence="8">00978-12</strain>
    </source>
</reference>
<feature type="transmembrane region" description="Helical" evidence="6">
    <location>
        <begin position="88"/>
        <end position="105"/>
    </location>
</feature>
<dbReference type="Proteomes" id="UP000541610">
    <property type="component" value="Unassembled WGS sequence"/>
</dbReference>
<dbReference type="Pfam" id="PF01925">
    <property type="entry name" value="TauE"/>
    <property type="match status" value="1"/>
</dbReference>
<sequence length="598" mass="64179">MSRLLLLRRPFGPSFFLVVSIIACVAFSASSSGTRSGAVSLPVTSPSQQPVIKQQQRFYEDIILPTTMDDDTAVDGRDRVVIRSPSDFPPSLLLLLVMSILYLGGNNHAGRRRSSDDRLTALFLARHFLLIVIPAIPAASAAATSVCTDKGYPIACAAPSSNATVCLATGECPKECPGLRVEDVREDKCVDRRIFGEWKNNDIPALFIWFISSGLAVSAGVGGGGIFVPLGILLLRFSTKASTGLSQASIFGASLAGFILNSRARHPKAPRPLIDFDMALFLAPMEMAGALLGALIQMILPTWLVIIIMSLVLGLTSAKTFARGIRVYQEERQSRTFPTREDGPEVNTRHGVQLCTGDGRPEGFRNEQDVASAQELPPDDAASDSAVVRKQSMDRDARQYPLEKYWKLTIVWATIILLLLLRGGKGTESVIPDAVPYCGWAYWALSAVVMAWLILFGLCMGRSAVMDSAAKATVDYPFVSGDVIWTYPSFIFYSLATFAAGIMAGLLGIGGGMVSTATTATLIVFTSSSAALVFIMAGLVPWDYAVVYFSAAFVGTLVGKTIIDTIVRRRGLTALLILLLAGIIAFAAIMVTVAGLIK</sequence>
<dbReference type="GO" id="GO:0016567">
    <property type="term" value="P:protein ubiquitination"/>
    <property type="evidence" value="ECO:0007669"/>
    <property type="project" value="TreeGrafter"/>
</dbReference>
<feature type="transmembrane region" description="Helical" evidence="6">
    <location>
        <begin position="405"/>
        <end position="421"/>
    </location>
</feature>
<feature type="region of interest" description="Disordered" evidence="5">
    <location>
        <begin position="369"/>
        <end position="390"/>
    </location>
</feature>
<dbReference type="AlphaFoldDB" id="A0A7J6PPB8"/>